<dbReference type="GeneID" id="92079514"/>
<sequence length="485" mass="55084">MGLQQMPLEVLCLIFCEKIRAATLRILYQSITLGTDDHSCLTNTSDGFSHIFLAAYDAEEFVLARKHGYLQYTNSLSIKAPFYKVDNGHEHCFHTCEEAQSIEDQIAGNLLPVFNACKEGILQSFSWETGTCPPQSILGPTGYHPTNQRNITSLRLVTTGDCAWTLSSNPMHPKVPPPPALSSFSKLREFSWAGLSSTDFNSLRALLLRVGPQLTKLELNLEWYCHQFFQERERVPMPPFSETVLRLHRPEPLVFLALTSLSLSNICLDAHNLAIVKSIPFSNLEHLKLHFCPGTDRILRYLAASRSIGLRTFAFEIGYYYITHHDEEAEMAAITEFLESFQGLEELYINILDTPAPPTKEIWQSLGRHRKTLRRFAYHQQEVGHPARGVEELKSCITDVLDLGFSEITDLDIFSLGHPFRHLDLRGIGLGCSPKWLTPILSPFRYKTSLRLLHMRRSGQDLNQDEDLLNTPGFAMIHSEIRRCP</sequence>
<dbReference type="EMBL" id="JAQQWE010000006">
    <property type="protein sequence ID" value="KAK7949344.1"/>
    <property type="molecule type" value="Genomic_DNA"/>
</dbReference>
<evidence type="ECO:0008006" key="3">
    <source>
        <dbReference type="Google" id="ProtNLM"/>
    </source>
</evidence>
<dbReference type="RefSeq" id="XP_066698850.1">
    <property type="nucleotide sequence ID" value="XM_066846452.1"/>
</dbReference>
<organism evidence="1 2">
    <name type="scientific">Apiospora aurea</name>
    <dbReference type="NCBI Taxonomy" id="335848"/>
    <lineage>
        <taxon>Eukaryota</taxon>
        <taxon>Fungi</taxon>
        <taxon>Dikarya</taxon>
        <taxon>Ascomycota</taxon>
        <taxon>Pezizomycotina</taxon>
        <taxon>Sordariomycetes</taxon>
        <taxon>Xylariomycetidae</taxon>
        <taxon>Amphisphaeriales</taxon>
        <taxon>Apiosporaceae</taxon>
        <taxon>Apiospora</taxon>
    </lineage>
</organism>
<dbReference type="Proteomes" id="UP001391051">
    <property type="component" value="Unassembled WGS sequence"/>
</dbReference>
<dbReference type="InterPro" id="IPR032675">
    <property type="entry name" value="LRR_dom_sf"/>
</dbReference>
<reference evidence="1 2" key="1">
    <citation type="submission" date="2023-01" db="EMBL/GenBank/DDBJ databases">
        <title>Analysis of 21 Apiospora genomes using comparative genomics revels a genus with tremendous synthesis potential of carbohydrate active enzymes and secondary metabolites.</title>
        <authorList>
            <person name="Sorensen T."/>
        </authorList>
    </citation>
    <scope>NUCLEOTIDE SEQUENCE [LARGE SCALE GENOMIC DNA]</scope>
    <source>
        <strain evidence="1 2">CBS 24483</strain>
    </source>
</reference>
<keyword evidence="2" id="KW-1185">Reference proteome</keyword>
<evidence type="ECO:0000313" key="1">
    <source>
        <dbReference type="EMBL" id="KAK7949344.1"/>
    </source>
</evidence>
<dbReference type="SUPFAM" id="SSF52047">
    <property type="entry name" value="RNI-like"/>
    <property type="match status" value="1"/>
</dbReference>
<protein>
    <recommendedName>
        <fullName evidence="3">F-box domain-containing protein</fullName>
    </recommendedName>
</protein>
<comment type="caution">
    <text evidence="1">The sequence shown here is derived from an EMBL/GenBank/DDBJ whole genome shotgun (WGS) entry which is preliminary data.</text>
</comment>
<gene>
    <name evidence="1" type="ORF">PG986_010230</name>
</gene>
<name>A0ABR1QA00_9PEZI</name>
<proteinExistence type="predicted"/>
<evidence type="ECO:0000313" key="2">
    <source>
        <dbReference type="Proteomes" id="UP001391051"/>
    </source>
</evidence>
<dbReference type="Gene3D" id="3.80.10.10">
    <property type="entry name" value="Ribonuclease Inhibitor"/>
    <property type="match status" value="1"/>
</dbReference>
<accession>A0ABR1QA00</accession>